<dbReference type="RefSeq" id="WP_068202249.1">
    <property type="nucleotide sequence ID" value="NZ_CP014209.1"/>
</dbReference>
<dbReference type="EMBL" id="CP014209">
    <property type="protein sequence ID" value="ANC30846.1"/>
    <property type="molecule type" value="Genomic_DNA"/>
</dbReference>
<dbReference type="PATRIC" id="fig|1300344.3.peg.1287"/>
<dbReference type="STRING" id="1300344.I598_1286"/>
<evidence type="ECO:0000313" key="1">
    <source>
        <dbReference type="EMBL" id="ANC30846.1"/>
    </source>
</evidence>
<dbReference type="KEGG" id="ido:I598_1286"/>
<dbReference type="Proteomes" id="UP000076794">
    <property type="component" value="Chromosome"/>
</dbReference>
<evidence type="ECO:0000313" key="2">
    <source>
        <dbReference type="Proteomes" id="UP000076794"/>
    </source>
</evidence>
<gene>
    <name evidence="1" type="ORF">I598_1286</name>
</gene>
<sequence length="368" mass="38670">MSTTTDTTTDASTRWTVLDGPDALACGWCGIAVPEPGERPAWTIEEAPTIAGFREDSPVRAGARHTFTRCDQCAQRRAEAGAISQPEASRWHRRYGSSAAAFDAAEAVLAALDMLGRPRAEAHAPDAAVTLAGLVAGGTALRWSGWFMPRRAAGVPLRGATTAPWAHIEREDPDGAVAALRDAYGAVLRRRVAARVPASTTHAAVPAPVTLAGHWALPDRHLAALGGCLLCGVASAVPPASVPGHRLLTPAARLAATWHPATCNPQSLGGHRSLRTSGRRAAGFLCPPCHDAAARVGDGDTVDAAARDAALAAWLREHQPEDVAGLRVGGTDPAFDQRRTPAWAVLATWDTLRGVTRHGNVTPWAHLR</sequence>
<dbReference type="AlphaFoldDB" id="A0A168F3E6"/>
<keyword evidence="2" id="KW-1185">Reference proteome</keyword>
<protein>
    <submittedName>
        <fullName evidence="1">Uncharacterized protein</fullName>
    </submittedName>
</protein>
<organism evidence="1 2">
    <name type="scientific">Isoptericola dokdonensis DS-3</name>
    <dbReference type="NCBI Taxonomy" id="1300344"/>
    <lineage>
        <taxon>Bacteria</taxon>
        <taxon>Bacillati</taxon>
        <taxon>Actinomycetota</taxon>
        <taxon>Actinomycetes</taxon>
        <taxon>Micrococcales</taxon>
        <taxon>Promicromonosporaceae</taxon>
        <taxon>Isoptericola</taxon>
    </lineage>
</organism>
<name>A0A168F3E6_9MICO</name>
<proteinExistence type="predicted"/>
<reference evidence="1 2" key="1">
    <citation type="submission" date="2016-01" db="EMBL/GenBank/DDBJ databases">
        <title>Complete genome sequence of a soil Actinobacterium, Isoptericola dokdonensis DS-3.</title>
        <authorList>
            <person name="Kwon S.-K."/>
            <person name="Kim J.F."/>
        </authorList>
    </citation>
    <scope>NUCLEOTIDE SEQUENCE [LARGE SCALE GENOMIC DNA]</scope>
    <source>
        <strain evidence="1 2">DS-3</strain>
    </source>
</reference>
<accession>A0A168F3E6</accession>